<reference evidence="1 2" key="1">
    <citation type="submission" date="2020-02" db="EMBL/GenBank/DDBJ databases">
        <title>Draft genome sequence of two Spirosoma agri KCTC 52727 and Spirosoma terrae KCTC 52035.</title>
        <authorList>
            <person name="Rojas J."/>
            <person name="Ambika Manirajan B."/>
            <person name="Suarez C."/>
            <person name="Ratering S."/>
            <person name="Schnell S."/>
        </authorList>
    </citation>
    <scope>NUCLEOTIDE SEQUENCE [LARGE SCALE GENOMIC DNA]</scope>
    <source>
        <strain evidence="1 2">KCTC 52035</strain>
    </source>
</reference>
<evidence type="ECO:0000313" key="1">
    <source>
        <dbReference type="EMBL" id="NDU95640.1"/>
    </source>
</evidence>
<sequence length="81" mass="9646">MFHIPYAGDYQKVKNQFGGFAFFHSKLCLVKPVRGTYKGVIQAWMDQRQIPYEWRPLVPKSTNSRTLRQRASRLFIRFTHV</sequence>
<comment type="caution">
    <text evidence="1">The sequence shown here is derived from an EMBL/GenBank/DDBJ whole genome shotgun (WGS) entry which is preliminary data.</text>
</comment>
<dbReference type="Proteomes" id="UP000474175">
    <property type="component" value="Unassembled WGS sequence"/>
</dbReference>
<keyword evidence="2" id="KW-1185">Reference proteome</keyword>
<name>A0A6L9L5H6_9BACT</name>
<accession>A0A6L9L5H6</accession>
<dbReference type="AlphaFoldDB" id="A0A6L9L5H6"/>
<proteinExistence type="predicted"/>
<dbReference type="RefSeq" id="WP_163948062.1">
    <property type="nucleotide sequence ID" value="NZ_JAAFZH010000004.1"/>
</dbReference>
<dbReference type="EMBL" id="JAAFZH010000004">
    <property type="protein sequence ID" value="NDU95640.1"/>
    <property type="molecule type" value="Genomic_DNA"/>
</dbReference>
<evidence type="ECO:0000313" key="2">
    <source>
        <dbReference type="Proteomes" id="UP000474175"/>
    </source>
</evidence>
<protein>
    <submittedName>
        <fullName evidence="1">Uncharacterized protein</fullName>
    </submittedName>
</protein>
<organism evidence="1 2">
    <name type="scientific">Spirosoma terrae</name>
    <dbReference type="NCBI Taxonomy" id="1968276"/>
    <lineage>
        <taxon>Bacteria</taxon>
        <taxon>Pseudomonadati</taxon>
        <taxon>Bacteroidota</taxon>
        <taxon>Cytophagia</taxon>
        <taxon>Cytophagales</taxon>
        <taxon>Cytophagaceae</taxon>
        <taxon>Spirosoma</taxon>
    </lineage>
</organism>
<gene>
    <name evidence="1" type="ORF">GK108_12215</name>
</gene>